<organism evidence="1 2">
    <name type="scientific">Gigaspora margarita</name>
    <dbReference type="NCBI Taxonomy" id="4874"/>
    <lineage>
        <taxon>Eukaryota</taxon>
        <taxon>Fungi</taxon>
        <taxon>Fungi incertae sedis</taxon>
        <taxon>Mucoromycota</taxon>
        <taxon>Glomeromycotina</taxon>
        <taxon>Glomeromycetes</taxon>
        <taxon>Diversisporales</taxon>
        <taxon>Gigasporaceae</taxon>
        <taxon>Gigaspora</taxon>
    </lineage>
</organism>
<accession>A0ABN7W1V7</accession>
<comment type="caution">
    <text evidence="1">The sequence shown here is derived from an EMBL/GenBank/DDBJ whole genome shotgun (WGS) entry which is preliminary data.</text>
</comment>
<dbReference type="EMBL" id="CAJVQB010028518">
    <property type="protein sequence ID" value="CAG8812564.1"/>
    <property type="molecule type" value="Genomic_DNA"/>
</dbReference>
<feature type="non-terminal residue" evidence="1">
    <location>
        <position position="121"/>
    </location>
</feature>
<protein>
    <submittedName>
        <fullName evidence="1">19838_t:CDS:1</fullName>
    </submittedName>
</protein>
<sequence length="121" mass="12930">ISIYPLSNVQAGTTVHISWTLSGTQPTQPVPFELGITDLKTSNDTILDNNVDIIKGGEPWKVSVAGGTYKLFLRNLVDSASVYYSNAFIVTTPPSEGTSTTTDLLHANRVVIPVIVIAATI</sequence>
<name>A0ABN7W1V7_GIGMA</name>
<reference evidence="1 2" key="1">
    <citation type="submission" date="2021-06" db="EMBL/GenBank/DDBJ databases">
        <authorList>
            <person name="Kallberg Y."/>
            <person name="Tangrot J."/>
            <person name="Rosling A."/>
        </authorList>
    </citation>
    <scope>NUCLEOTIDE SEQUENCE [LARGE SCALE GENOMIC DNA]</scope>
    <source>
        <strain evidence="1 2">120-4 pot B 10/14</strain>
    </source>
</reference>
<feature type="non-terminal residue" evidence="1">
    <location>
        <position position="1"/>
    </location>
</feature>
<evidence type="ECO:0000313" key="2">
    <source>
        <dbReference type="Proteomes" id="UP000789901"/>
    </source>
</evidence>
<evidence type="ECO:0000313" key="1">
    <source>
        <dbReference type="EMBL" id="CAG8812564.1"/>
    </source>
</evidence>
<keyword evidence="2" id="KW-1185">Reference proteome</keyword>
<dbReference type="Proteomes" id="UP000789901">
    <property type="component" value="Unassembled WGS sequence"/>
</dbReference>
<proteinExistence type="predicted"/>
<gene>
    <name evidence="1" type="ORF">GMARGA_LOCUS25597</name>
</gene>